<dbReference type="AlphaFoldDB" id="A0A9D2P344"/>
<evidence type="ECO:0000313" key="1">
    <source>
        <dbReference type="EMBL" id="HJC41990.1"/>
    </source>
</evidence>
<organism evidence="1 2">
    <name type="scientific">Candidatus Intestinimonas pullistercoris</name>
    <dbReference type="NCBI Taxonomy" id="2838623"/>
    <lineage>
        <taxon>Bacteria</taxon>
        <taxon>Bacillati</taxon>
        <taxon>Bacillota</taxon>
        <taxon>Clostridia</taxon>
        <taxon>Eubacteriales</taxon>
        <taxon>Intestinimonas</taxon>
    </lineage>
</organism>
<sequence>METQGTISIRAFTSRAQIPVQGATAAVTRPTGQGRHQLVALRVTDENGLTQPVALPAPALSQSDHPGGERPFSVCDIWVEHTGYRMLHVEGVQIFPGVETRQDAELLPLPEHPTAGDMTTVVDVTPQPL</sequence>
<dbReference type="EMBL" id="DWWJ01000200">
    <property type="protein sequence ID" value="HJC41990.1"/>
    <property type="molecule type" value="Genomic_DNA"/>
</dbReference>
<accession>A0A9D2P344</accession>
<proteinExistence type="predicted"/>
<protein>
    <submittedName>
        <fullName evidence="1">Spore cortex-lytic protein</fullName>
    </submittedName>
</protein>
<reference evidence="1" key="1">
    <citation type="journal article" date="2021" name="PeerJ">
        <title>Extensive microbial diversity within the chicken gut microbiome revealed by metagenomics and culture.</title>
        <authorList>
            <person name="Gilroy R."/>
            <person name="Ravi A."/>
            <person name="Getino M."/>
            <person name="Pursley I."/>
            <person name="Horton D.L."/>
            <person name="Alikhan N.F."/>
            <person name="Baker D."/>
            <person name="Gharbi K."/>
            <person name="Hall N."/>
            <person name="Watson M."/>
            <person name="Adriaenssens E.M."/>
            <person name="Foster-Nyarko E."/>
            <person name="Jarju S."/>
            <person name="Secka A."/>
            <person name="Antonio M."/>
            <person name="Oren A."/>
            <person name="Chaudhuri R.R."/>
            <person name="La Ragione R."/>
            <person name="Hildebrand F."/>
            <person name="Pallen M.J."/>
        </authorList>
    </citation>
    <scope>NUCLEOTIDE SEQUENCE</scope>
    <source>
        <strain evidence="1">CHK186-1790</strain>
    </source>
</reference>
<reference evidence="1" key="2">
    <citation type="submission" date="2021-04" db="EMBL/GenBank/DDBJ databases">
        <authorList>
            <person name="Gilroy R."/>
        </authorList>
    </citation>
    <scope>NUCLEOTIDE SEQUENCE</scope>
    <source>
        <strain evidence="1">CHK186-1790</strain>
    </source>
</reference>
<comment type="caution">
    <text evidence="1">The sequence shown here is derived from an EMBL/GenBank/DDBJ whole genome shotgun (WGS) entry which is preliminary data.</text>
</comment>
<gene>
    <name evidence="1" type="ORF">H9701_10645</name>
</gene>
<name>A0A9D2P344_9FIRM</name>
<dbReference type="Proteomes" id="UP000823882">
    <property type="component" value="Unassembled WGS sequence"/>
</dbReference>
<evidence type="ECO:0000313" key="2">
    <source>
        <dbReference type="Proteomes" id="UP000823882"/>
    </source>
</evidence>